<dbReference type="PANTHER" id="PTHR37263:SF2">
    <property type="entry name" value="EXPRESSED PROTEIN"/>
    <property type="match status" value="1"/>
</dbReference>
<reference evidence="2" key="1">
    <citation type="submission" date="2021-01" db="EMBL/GenBank/DDBJ databases">
        <authorList>
            <consortium name="Genoscope - CEA"/>
            <person name="William W."/>
        </authorList>
    </citation>
    <scope>NUCLEOTIDE SEQUENCE</scope>
</reference>
<dbReference type="EMBL" id="HG994371">
    <property type="protein sequence ID" value="CAF2010600.1"/>
    <property type="molecule type" value="Genomic_DNA"/>
</dbReference>
<gene>
    <name evidence="2" type="ORF">DARMORV10_C07P39640.1</name>
</gene>
<name>A0A816MSE6_BRANA</name>
<feature type="region of interest" description="Disordered" evidence="1">
    <location>
        <begin position="14"/>
        <end position="46"/>
    </location>
</feature>
<proteinExistence type="predicted"/>
<organism evidence="2">
    <name type="scientific">Brassica napus</name>
    <name type="common">Rape</name>
    <dbReference type="NCBI Taxonomy" id="3708"/>
    <lineage>
        <taxon>Eukaryota</taxon>
        <taxon>Viridiplantae</taxon>
        <taxon>Streptophyta</taxon>
        <taxon>Embryophyta</taxon>
        <taxon>Tracheophyta</taxon>
        <taxon>Spermatophyta</taxon>
        <taxon>Magnoliopsida</taxon>
        <taxon>eudicotyledons</taxon>
        <taxon>Gunneridae</taxon>
        <taxon>Pentapetalae</taxon>
        <taxon>rosids</taxon>
        <taxon>malvids</taxon>
        <taxon>Brassicales</taxon>
        <taxon>Brassicaceae</taxon>
        <taxon>Brassiceae</taxon>
        <taxon>Brassica</taxon>
    </lineage>
</organism>
<protein>
    <submittedName>
        <fullName evidence="2">(rape) hypothetical protein</fullName>
    </submittedName>
</protein>
<accession>A0A816MSE6</accession>
<dbReference type="AlphaFoldDB" id="A0A816MSE6"/>
<evidence type="ECO:0000313" key="2">
    <source>
        <dbReference type="EMBL" id="CAF2010600.1"/>
    </source>
</evidence>
<sequence>MHLWPSLKLRNSFKSTSKKKYQRTNSSGQHSQSNQQKLLESGPEIPSGNWFYVVCGDLAMVLSCCFCCFCCGGKPSQFFFPLYKPFPLFECLSYLPPHALVIKSQKHIC</sequence>
<evidence type="ECO:0000256" key="1">
    <source>
        <dbReference type="SAM" id="MobiDB-lite"/>
    </source>
</evidence>
<feature type="compositionally biased region" description="Low complexity" evidence="1">
    <location>
        <begin position="25"/>
        <end position="36"/>
    </location>
</feature>
<dbReference type="Proteomes" id="UP001295469">
    <property type="component" value="Chromosome C07"/>
</dbReference>
<dbReference type="PANTHER" id="PTHR37263">
    <property type="entry name" value="EXPRESSED PROTEIN"/>
    <property type="match status" value="1"/>
</dbReference>